<name>A0ABU2I8C3_9XANT</name>
<proteinExistence type="predicted"/>
<comment type="caution">
    <text evidence="2">The sequence shown here is derived from an EMBL/GenBank/DDBJ whole genome shotgun (WGS) entry which is preliminary data.</text>
</comment>
<evidence type="ECO:0000313" key="2">
    <source>
        <dbReference type="EMBL" id="MDS9994391.1"/>
    </source>
</evidence>
<reference evidence="2 3" key="1">
    <citation type="submission" date="2023-01" db="EMBL/GenBank/DDBJ databases">
        <title>Xanthomonas hawaiianensis sp. nov. isolated from Araceae family in Hawaii.</title>
        <authorList>
            <person name="Chunag S.-C."/>
            <person name="Dobhal S."/>
            <person name="Alvarez A."/>
            <person name="Arif M."/>
        </authorList>
    </citation>
    <scope>NUCLEOTIDE SEQUENCE [LARGE SCALE GENOMIC DNA]</scope>
    <source>
        <strain evidence="2 3">A2111</strain>
    </source>
</reference>
<dbReference type="RefSeq" id="WP_209229666.1">
    <property type="nucleotide sequence ID" value="NZ_JAGHXG010000004.1"/>
</dbReference>
<evidence type="ECO:0000313" key="3">
    <source>
        <dbReference type="Proteomes" id="UP001260534"/>
    </source>
</evidence>
<dbReference type="Proteomes" id="UP001260534">
    <property type="component" value="Unassembled WGS sequence"/>
</dbReference>
<gene>
    <name evidence="2" type="ORF">PNQ69_16625</name>
</gene>
<dbReference type="EMBL" id="JAQMHB010000001">
    <property type="protein sequence ID" value="MDS9994391.1"/>
    <property type="molecule type" value="Genomic_DNA"/>
</dbReference>
<organism evidence="2 3">
    <name type="scientific">Xanthomonas hawaiiensis</name>
    <dbReference type="NCBI Taxonomy" id="3003247"/>
    <lineage>
        <taxon>Bacteria</taxon>
        <taxon>Pseudomonadati</taxon>
        <taxon>Pseudomonadota</taxon>
        <taxon>Gammaproteobacteria</taxon>
        <taxon>Lysobacterales</taxon>
        <taxon>Lysobacteraceae</taxon>
        <taxon>Xanthomonas</taxon>
    </lineage>
</organism>
<accession>A0ABU2I8C3</accession>
<protein>
    <submittedName>
        <fullName evidence="2">Uncharacterized protein</fullName>
    </submittedName>
</protein>
<feature type="region of interest" description="Disordered" evidence="1">
    <location>
        <begin position="1"/>
        <end position="39"/>
    </location>
</feature>
<sequence>MNGDGMFSAGTACQEGGRFGTGEGDPLWDDGNGWSDEPVADGSGPCVITLLRTQTTPSGNGCLRNEEGLTMEMLSPRRGDSDAALRGVLNDPRLLAMIWLSRLPRGR</sequence>
<evidence type="ECO:0000256" key="1">
    <source>
        <dbReference type="SAM" id="MobiDB-lite"/>
    </source>
</evidence>
<keyword evidence="3" id="KW-1185">Reference proteome</keyword>